<evidence type="ECO:0000313" key="1">
    <source>
        <dbReference type="EMBL" id="SEE86375.1"/>
    </source>
</evidence>
<dbReference type="SUPFAM" id="SSF53850">
    <property type="entry name" value="Periplasmic binding protein-like II"/>
    <property type="match status" value="1"/>
</dbReference>
<dbReference type="AlphaFoldDB" id="A0A1H5MAS9"/>
<evidence type="ECO:0000313" key="2">
    <source>
        <dbReference type="Proteomes" id="UP000183613"/>
    </source>
</evidence>
<organism evidence="1 2">
    <name type="scientific">Pseudomonas deceptionensis</name>
    <dbReference type="NCBI Taxonomy" id="882211"/>
    <lineage>
        <taxon>Bacteria</taxon>
        <taxon>Pseudomonadati</taxon>
        <taxon>Pseudomonadota</taxon>
        <taxon>Gammaproteobacteria</taxon>
        <taxon>Pseudomonadales</taxon>
        <taxon>Pseudomonadaceae</taxon>
        <taxon>Pseudomonas</taxon>
    </lineage>
</organism>
<name>A0A1H5MAS9_PSEDM</name>
<dbReference type="Pfam" id="PF12974">
    <property type="entry name" value="Phosphonate-bd"/>
    <property type="match status" value="1"/>
</dbReference>
<sequence>MVLKCLPIQMAHSLALAFGMIWLAPVWATQEVRVGAAHFPPYAVRPERGGGTGLLSQLLNALNLLQSDYRFVLVPSSIPRRQRDFEQGRVDMMMFENPAWGWQALSYNAVDMGLEDAEVFVAKQQPDRQQSYFDDLDGKRLALFSGYHYAFAGFNPGPTFLTDTFNATLTYSHESNLLMVQRGRVDIALITRSNLTDLLRHDPQAKSEVMVSERIDQVYRHFALLRPEAPIQGQHFARMLQQLRENGQLVAIFAPYKIAVVAVEPF</sequence>
<protein>
    <submittedName>
        <fullName evidence="1">ABC-type amino acid transport substrate-binding protein</fullName>
    </submittedName>
</protein>
<dbReference type="Gene3D" id="3.40.190.10">
    <property type="entry name" value="Periplasmic binding protein-like II"/>
    <property type="match status" value="2"/>
</dbReference>
<accession>A0A1H5MAS9</accession>
<dbReference type="Proteomes" id="UP000183613">
    <property type="component" value="Unassembled WGS sequence"/>
</dbReference>
<comment type="caution">
    <text evidence="1">The sequence shown here is derived from an EMBL/GenBank/DDBJ whole genome shotgun (WGS) entry which is preliminary data.</text>
</comment>
<proteinExistence type="predicted"/>
<dbReference type="OrthoDB" id="8747607at2"/>
<gene>
    <name evidence="1" type="ORF">SAMN04489800_2509</name>
</gene>
<keyword evidence="2" id="KW-1185">Reference proteome</keyword>
<reference evidence="1" key="1">
    <citation type="submission" date="2016-10" db="EMBL/GenBank/DDBJ databases">
        <authorList>
            <person name="Varghese N."/>
            <person name="Submissions S."/>
        </authorList>
    </citation>
    <scope>NUCLEOTIDE SEQUENCE [LARGE SCALE GENOMIC DNA]</scope>
    <source>
        <strain evidence="1">LMG 25555</strain>
    </source>
</reference>
<dbReference type="RefSeq" id="WP_048358464.1">
    <property type="nucleotide sequence ID" value="NZ_FNUD01000002.1"/>
</dbReference>
<dbReference type="EMBL" id="FNUD01000002">
    <property type="protein sequence ID" value="SEE86375.1"/>
    <property type="molecule type" value="Genomic_DNA"/>
</dbReference>